<proteinExistence type="predicted"/>
<evidence type="ECO:0000313" key="1">
    <source>
        <dbReference type="EMBL" id="NYG54947.1"/>
    </source>
</evidence>
<dbReference type="Proteomes" id="UP000544110">
    <property type="component" value="Unassembled WGS sequence"/>
</dbReference>
<organism evidence="1 2">
    <name type="scientific">Nocardioides perillae</name>
    <dbReference type="NCBI Taxonomy" id="1119534"/>
    <lineage>
        <taxon>Bacteria</taxon>
        <taxon>Bacillati</taxon>
        <taxon>Actinomycetota</taxon>
        <taxon>Actinomycetes</taxon>
        <taxon>Propionibacteriales</taxon>
        <taxon>Nocardioidaceae</taxon>
        <taxon>Nocardioides</taxon>
    </lineage>
</organism>
<keyword evidence="2" id="KW-1185">Reference proteome</keyword>
<evidence type="ECO:0000313" key="2">
    <source>
        <dbReference type="Proteomes" id="UP000544110"/>
    </source>
</evidence>
<name>A0A7Y9RUR7_9ACTN</name>
<protein>
    <recommendedName>
        <fullName evidence="3">PD-(D/E)XK family member</fullName>
    </recommendedName>
</protein>
<sequence>MSELTGADLLGELRKVVAPAAAGFAVRDVPSSPGYKVGRGADGVIALLTPADPQPEPPTRLRTLDLDPRVKVTIEDGGRTVEAEHGLVRLRLDDDELLEPFLGVAAAIIRLLGRRPSPGQVSAGMRRLVRIFDPAQPPRGSVLGLWAELVLVLHSADPRALVDAWHAHVDARFDFSAEGSRLEAKATTRDARVHMFNLRQLKPVTGAEVHVASMMTTETGAGRSVGELVEQLESLLSGDGARQMKVHTMVADTLGSDWARHLGRKFDERQARESLVLLEPAQVPQVEEPPSEVLEVSLTVDCTDVPTVRPSRGLAALVGPVAARGRAVGAR</sequence>
<evidence type="ECO:0008006" key="3">
    <source>
        <dbReference type="Google" id="ProtNLM"/>
    </source>
</evidence>
<dbReference type="Pfam" id="PF14390">
    <property type="entry name" value="DUF4420"/>
    <property type="match status" value="1"/>
</dbReference>
<reference evidence="1 2" key="1">
    <citation type="submission" date="2020-07" db="EMBL/GenBank/DDBJ databases">
        <title>Sequencing the genomes of 1000 actinobacteria strains.</title>
        <authorList>
            <person name="Klenk H.-P."/>
        </authorList>
    </citation>
    <scope>NUCLEOTIDE SEQUENCE [LARGE SCALE GENOMIC DNA]</scope>
    <source>
        <strain evidence="1 2">DSM 24552</strain>
    </source>
</reference>
<comment type="caution">
    <text evidence="1">The sequence shown here is derived from an EMBL/GenBank/DDBJ whole genome shotgun (WGS) entry which is preliminary data.</text>
</comment>
<dbReference type="InterPro" id="IPR025534">
    <property type="entry name" value="DUF4420"/>
</dbReference>
<dbReference type="AlphaFoldDB" id="A0A7Y9RUR7"/>
<dbReference type="RefSeq" id="WP_179517476.1">
    <property type="nucleotide sequence ID" value="NZ_JACCAC010000001.1"/>
</dbReference>
<gene>
    <name evidence="1" type="ORF">BJ989_001251</name>
</gene>
<accession>A0A7Y9RUR7</accession>
<dbReference type="EMBL" id="JACCAC010000001">
    <property type="protein sequence ID" value="NYG54947.1"/>
    <property type="molecule type" value="Genomic_DNA"/>
</dbReference>